<evidence type="ECO:0000313" key="1">
    <source>
        <dbReference type="EMBL" id="KHJ34890.1"/>
    </source>
</evidence>
<dbReference type="AlphaFoldDB" id="A0A0B1PC22"/>
<accession>A0A0B1PC22</accession>
<gene>
    <name evidence="1" type="ORF">EV44_g3824</name>
</gene>
<reference evidence="1 2" key="1">
    <citation type="journal article" date="2014" name="BMC Genomics">
        <title>Adaptive genomic structural variation in the grape powdery mildew pathogen, Erysiphe necator.</title>
        <authorList>
            <person name="Jones L."/>
            <person name="Riaz S."/>
            <person name="Morales-Cruz A."/>
            <person name="Amrine K.C."/>
            <person name="McGuire B."/>
            <person name="Gubler W.D."/>
            <person name="Walker M.A."/>
            <person name="Cantu D."/>
        </authorList>
    </citation>
    <scope>NUCLEOTIDE SEQUENCE [LARGE SCALE GENOMIC DNA]</scope>
    <source>
        <strain evidence="2">c</strain>
    </source>
</reference>
<evidence type="ECO:0000313" key="2">
    <source>
        <dbReference type="Proteomes" id="UP000030854"/>
    </source>
</evidence>
<protein>
    <submittedName>
        <fullName evidence="1">Putative avra10-like protein</fullName>
    </submittedName>
</protein>
<sequence length="157" mass="18378">MALVGTEECMTIDHHPICGFIPSHKVTAVNPPKLDWKLKFLKANLPHLARVVSQWLPQIADLKTVEEIEIFAQDICWALANALEAVGRRPIKQSRRSALWRTRECKFAHLDYREAVNKSKRSTKVWKLRNAVVSENREHWKKRIEDMRSLRDIFKLL</sequence>
<comment type="caution">
    <text evidence="1">The sequence shown here is derived from an EMBL/GenBank/DDBJ whole genome shotgun (WGS) entry which is preliminary data.</text>
</comment>
<keyword evidence="2" id="KW-1185">Reference proteome</keyword>
<organism evidence="1 2">
    <name type="scientific">Uncinula necator</name>
    <name type="common">Grape powdery mildew</name>
    <dbReference type="NCBI Taxonomy" id="52586"/>
    <lineage>
        <taxon>Eukaryota</taxon>
        <taxon>Fungi</taxon>
        <taxon>Dikarya</taxon>
        <taxon>Ascomycota</taxon>
        <taxon>Pezizomycotina</taxon>
        <taxon>Leotiomycetes</taxon>
        <taxon>Erysiphales</taxon>
        <taxon>Erysiphaceae</taxon>
        <taxon>Erysiphe</taxon>
    </lineage>
</organism>
<dbReference type="EMBL" id="JNVN01000630">
    <property type="protein sequence ID" value="KHJ34890.1"/>
    <property type="molecule type" value="Genomic_DNA"/>
</dbReference>
<dbReference type="Proteomes" id="UP000030854">
    <property type="component" value="Unassembled WGS sequence"/>
</dbReference>
<name>A0A0B1PC22_UNCNE</name>
<dbReference type="HOGENOM" id="CLU_1846601_0_0_1"/>
<proteinExistence type="predicted"/>